<evidence type="ECO:0000313" key="8">
    <source>
        <dbReference type="Proteomes" id="UP000291562"/>
    </source>
</evidence>
<dbReference type="GO" id="GO:0009055">
    <property type="term" value="F:electron transfer activity"/>
    <property type="evidence" value="ECO:0007669"/>
    <property type="project" value="InterPro"/>
</dbReference>
<evidence type="ECO:0000256" key="3">
    <source>
        <dbReference type="ARBA" id="ARBA00023004"/>
    </source>
</evidence>
<protein>
    <submittedName>
        <fullName evidence="7">Thiol oxidoreductase</fullName>
    </submittedName>
</protein>
<evidence type="ECO:0000256" key="5">
    <source>
        <dbReference type="SAM" id="SignalP"/>
    </source>
</evidence>
<dbReference type="Proteomes" id="UP000291562">
    <property type="component" value="Chromosome"/>
</dbReference>
<dbReference type="EMBL" id="CP035704">
    <property type="protein sequence ID" value="QBB69305.1"/>
    <property type="molecule type" value="Genomic_DNA"/>
</dbReference>
<dbReference type="RefSeq" id="WP_129831561.1">
    <property type="nucleotide sequence ID" value="NZ_CP035704.1"/>
</dbReference>
<dbReference type="InterPro" id="IPR009056">
    <property type="entry name" value="Cyt_c-like_dom"/>
</dbReference>
<dbReference type="SUPFAM" id="SSF46626">
    <property type="entry name" value="Cytochrome c"/>
    <property type="match status" value="1"/>
</dbReference>
<dbReference type="Gene3D" id="1.10.760.10">
    <property type="entry name" value="Cytochrome c-like domain"/>
    <property type="match status" value="1"/>
</dbReference>
<evidence type="ECO:0000256" key="4">
    <source>
        <dbReference type="PROSITE-ProRule" id="PRU00433"/>
    </source>
</evidence>
<proteinExistence type="predicted"/>
<dbReference type="PANTHER" id="PTHR30600:SF4">
    <property type="entry name" value="CYTOCHROME C DOMAIN-CONTAINING PROTEIN"/>
    <property type="match status" value="1"/>
</dbReference>
<evidence type="ECO:0000313" key="7">
    <source>
        <dbReference type="EMBL" id="QBB69305.1"/>
    </source>
</evidence>
<evidence type="ECO:0000259" key="6">
    <source>
        <dbReference type="PROSITE" id="PS51007"/>
    </source>
</evidence>
<keyword evidence="1 4" id="KW-0349">Heme</keyword>
<dbReference type="Pfam" id="PF06537">
    <property type="entry name" value="DHOR"/>
    <property type="match status" value="1"/>
</dbReference>
<sequence length="477" mass="49486">MKKLFLPLWLSIVVWLNTAAFAQAAPSPPPPPLAPAHDLGVRAVSVGAGAPLATLSADELQFFADGLARFNQVDSVSGGIAGEPGIGLGPTFNANSCGSCHAQPSTGGTSPSANAYPHLGPNPQLAIAKLDGASNTIPPFLSSDGPVREARFPFVVNANGSLSNTADGGVHALFSISGRSDAVGCALPQPNFNQMQQLGNLTFRIPTPVYGAGLIENIGDATILANQAANASLKQQLGIAGHPNTSGNDGSITRFGWKAQNKSLQIFSGEAYNVEMGVTNELFPNERANPPATCLLNPTPEDLTNFSLSGSAIVIDTVAFSNFMRFLAPPVASTVGIPGNPPAQSFSNGKAMFAQVHCDTCHTPVLQADVSIYTPGLSKQNAALYSDLLVHNMGSGLADQISQGAAGPAEFRTAPLWGVGQRIFFLHDGRATPQNGGLLAAIQAHSSAGSEANAVIKSFNALNNQQQQDLMNFLRSL</sequence>
<keyword evidence="8" id="KW-1185">Reference proteome</keyword>
<keyword evidence="3 4" id="KW-0408">Iron</keyword>
<dbReference type="PANTHER" id="PTHR30600">
    <property type="entry name" value="CYTOCHROME C PEROXIDASE-RELATED"/>
    <property type="match status" value="1"/>
</dbReference>
<dbReference type="AlphaFoldDB" id="A0A411HFP3"/>
<dbReference type="KEGG" id="xbc:ELE36_02335"/>
<feature type="chain" id="PRO_5019396340" evidence="5">
    <location>
        <begin position="25"/>
        <end position="477"/>
    </location>
</feature>
<evidence type="ECO:0000256" key="1">
    <source>
        <dbReference type="ARBA" id="ARBA00022617"/>
    </source>
</evidence>
<feature type="signal peptide" evidence="5">
    <location>
        <begin position="1"/>
        <end position="24"/>
    </location>
</feature>
<keyword evidence="5" id="KW-0732">Signal</keyword>
<dbReference type="OrthoDB" id="9805202at2"/>
<keyword evidence="2 4" id="KW-0479">Metal-binding</keyword>
<organism evidence="7 8">
    <name type="scientific">Pseudolysobacter antarcticus</name>
    <dbReference type="NCBI Taxonomy" id="2511995"/>
    <lineage>
        <taxon>Bacteria</taxon>
        <taxon>Pseudomonadati</taxon>
        <taxon>Pseudomonadota</taxon>
        <taxon>Gammaproteobacteria</taxon>
        <taxon>Lysobacterales</taxon>
        <taxon>Rhodanobacteraceae</taxon>
        <taxon>Pseudolysobacter</taxon>
    </lineage>
</organism>
<name>A0A411HFP3_9GAMM</name>
<feature type="domain" description="Cytochrome c" evidence="6">
    <location>
        <begin position="344"/>
        <end position="477"/>
    </location>
</feature>
<dbReference type="InterPro" id="IPR036909">
    <property type="entry name" value="Cyt_c-like_dom_sf"/>
</dbReference>
<evidence type="ECO:0000256" key="2">
    <source>
        <dbReference type="ARBA" id="ARBA00022723"/>
    </source>
</evidence>
<reference evidence="7 8" key="1">
    <citation type="submission" date="2019-01" db="EMBL/GenBank/DDBJ databases">
        <title>Pseudolysobacter antarctica gen. nov., sp. nov., isolated from Fildes Peninsula, Antarctica.</title>
        <authorList>
            <person name="Wei Z."/>
            <person name="Peng F."/>
        </authorList>
    </citation>
    <scope>NUCLEOTIDE SEQUENCE [LARGE SCALE GENOMIC DNA]</scope>
    <source>
        <strain evidence="7 8">AQ6-296</strain>
    </source>
</reference>
<dbReference type="InterPro" id="IPR010538">
    <property type="entry name" value="DHOR"/>
</dbReference>
<dbReference type="GO" id="GO:0004130">
    <property type="term" value="F:cytochrome-c peroxidase activity"/>
    <property type="evidence" value="ECO:0007669"/>
    <property type="project" value="TreeGrafter"/>
</dbReference>
<dbReference type="GO" id="GO:0046872">
    <property type="term" value="F:metal ion binding"/>
    <property type="evidence" value="ECO:0007669"/>
    <property type="project" value="UniProtKB-KW"/>
</dbReference>
<dbReference type="GO" id="GO:0020037">
    <property type="term" value="F:heme binding"/>
    <property type="evidence" value="ECO:0007669"/>
    <property type="project" value="InterPro"/>
</dbReference>
<accession>A0A411HFP3</accession>
<gene>
    <name evidence="7" type="ORF">ELE36_02335</name>
</gene>
<dbReference type="PROSITE" id="PS51007">
    <property type="entry name" value="CYTC"/>
    <property type="match status" value="1"/>
</dbReference>
<dbReference type="InterPro" id="IPR051395">
    <property type="entry name" value="Cytochrome_c_Peroxidase/MauG"/>
</dbReference>